<feature type="region of interest" description="Disordered" evidence="1">
    <location>
        <begin position="1"/>
        <end position="35"/>
    </location>
</feature>
<keyword evidence="2" id="KW-0812">Transmembrane</keyword>
<evidence type="ECO:0000256" key="1">
    <source>
        <dbReference type="SAM" id="MobiDB-lite"/>
    </source>
</evidence>
<feature type="compositionally biased region" description="Basic and acidic residues" evidence="1">
    <location>
        <begin position="13"/>
        <end position="26"/>
    </location>
</feature>
<protein>
    <submittedName>
        <fullName evidence="2">Nickel uptake substrate-specific transmembrane region</fullName>
    </submittedName>
</protein>
<dbReference type="Proteomes" id="UP000322699">
    <property type="component" value="Unassembled WGS sequence"/>
</dbReference>
<dbReference type="InterPro" id="IPR008969">
    <property type="entry name" value="CarboxyPept-like_regulatory"/>
</dbReference>
<accession>A0A5B1CRU7</accession>
<dbReference type="EMBL" id="VRLW01000001">
    <property type="protein sequence ID" value="KAA1262609.1"/>
    <property type="molecule type" value="Genomic_DNA"/>
</dbReference>
<keyword evidence="3" id="KW-1185">Reference proteome</keyword>
<keyword evidence="2" id="KW-0472">Membrane</keyword>
<organism evidence="2 3">
    <name type="scientific">Rubripirellula obstinata</name>
    <dbReference type="NCBI Taxonomy" id="406547"/>
    <lineage>
        <taxon>Bacteria</taxon>
        <taxon>Pseudomonadati</taxon>
        <taxon>Planctomycetota</taxon>
        <taxon>Planctomycetia</taxon>
        <taxon>Pirellulales</taxon>
        <taxon>Pirellulaceae</taxon>
        <taxon>Rubripirellula</taxon>
    </lineage>
</organism>
<dbReference type="AlphaFoldDB" id="A0A5B1CRU7"/>
<sequence length="314" mass="33822">MAAVLWNLSQHPPPRDAGRSSVDDQLHSQSPVPPVIQRLNTMPNVTWSPHWALACLMTALCSHTVLGQEDTLGLLQGTVSNETGQPVPHARVDISTAAPASGPAIFCPSCYLDCQKWTTTDNAGNFKIDGLDVHLKFRLVVSAIGFKTAQTQLTAPGESNVDLSLRKRPDNTDPSRTVTGEVKTATGIPIQGALVDSVNTIGKDGLRWFYSRGVSPVVTDAKGYFEIDLVDGVYGVDVEISAEGLSSRRFVGLNPNTDRHVCELLEGAHVTGRVKSNGLPVDGMTVSVAQTDQGYKGEKFFQKAIPAGRLRHDR</sequence>
<dbReference type="SUPFAM" id="SSF49464">
    <property type="entry name" value="Carboxypeptidase regulatory domain-like"/>
    <property type="match status" value="2"/>
</dbReference>
<dbReference type="Gene3D" id="2.60.40.1120">
    <property type="entry name" value="Carboxypeptidase-like, regulatory domain"/>
    <property type="match status" value="2"/>
</dbReference>
<evidence type="ECO:0000313" key="2">
    <source>
        <dbReference type="EMBL" id="KAA1262609.1"/>
    </source>
</evidence>
<evidence type="ECO:0000313" key="3">
    <source>
        <dbReference type="Proteomes" id="UP000322699"/>
    </source>
</evidence>
<comment type="caution">
    <text evidence="2">The sequence shown here is derived from an EMBL/GenBank/DDBJ whole genome shotgun (WGS) entry which is preliminary data.</text>
</comment>
<reference evidence="2 3" key="1">
    <citation type="submission" date="2019-08" db="EMBL/GenBank/DDBJ databases">
        <title>Deep-cultivation of Planctomycetes and their phenomic and genomic characterization uncovers novel biology.</title>
        <authorList>
            <person name="Wiegand S."/>
            <person name="Jogler M."/>
            <person name="Boedeker C."/>
            <person name="Pinto D."/>
            <person name="Vollmers J."/>
            <person name="Rivas-Marin E."/>
            <person name="Kohn T."/>
            <person name="Peeters S.H."/>
            <person name="Heuer A."/>
            <person name="Rast P."/>
            <person name="Oberbeckmann S."/>
            <person name="Bunk B."/>
            <person name="Jeske O."/>
            <person name="Meyerdierks A."/>
            <person name="Storesund J.E."/>
            <person name="Kallscheuer N."/>
            <person name="Luecker S."/>
            <person name="Lage O.M."/>
            <person name="Pohl T."/>
            <person name="Merkel B.J."/>
            <person name="Hornburger P."/>
            <person name="Mueller R.-W."/>
            <person name="Bruemmer F."/>
            <person name="Labrenz M."/>
            <person name="Spormann A.M."/>
            <person name="Op Den Camp H."/>
            <person name="Overmann J."/>
            <person name="Amann R."/>
            <person name="Jetten M.S.M."/>
            <person name="Mascher T."/>
            <person name="Medema M.H."/>
            <person name="Devos D.P."/>
            <person name="Kaster A.-K."/>
            <person name="Ovreas L."/>
            <person name="Rohde M."/>
            <person name="Galperin M.Y."/>
            <person name="Jogler C."/>
        </authorList>
    </citation>
    <scope>NUCLEOTIDE SEQUENCE [LARGE SCALE GENOMIC DNA]</scope>
    <source>
        <strain evidence="2 3">LF1</strain>
    </source>
</reference>
<gene>
    <name evidence="2" type="ORF">LF1_51760</name>
</gene>
<name>A0A5B1CRU7_9BACT</name>
<proteinExistence type="predicted"/>
<dbReference type="Pfam" id="PF13620">
    <property type="entry name" value="CarboxypepD_reg"/>
    <property type="match status" value="1"/>
</dbReference>